<keyword evidence="1" id="KW-1133">Transmembrane helix</keyword>
<dbReference type="Pfam" id="PF01882">
    <property type="entry name" value="DUF58"/>
    <property type="match status" value="1"/>
</dbReference>
<gene>
    <name evidence="3" type="ORF">ACE1B6_00380</name>
</gene>
<dbReference type="Proteomes" id="UP001576776">
    <property type="component" value="Unassembled WGS sequence"/>
</dbReference>
<evidence type="ECO:0000313" key="3">
    <source>
        <dbReference type="EMBL" id="MFB2933712.1"/>
    </source>
</evidence>
<dbReference type="InterPro" id="IPR002881">
    <property type="entry name" value="DUF58"/>
</dbReference>
<evidence type="ECO:0000259" key="2">
    <source>
        <dbReference type="Pfam" id="PF01882"/>
    </source>
</evidence>
<evidence type="ECO:0000313" key="4">
    <source>
        <dbReference type="Proteomes" id="UP001576776"/>
    </source>
</evidence>
<comment type="caution">
    <text evidence="3">The sequence shown here is derived from an EMBL/GenBank/DDBJ whole genome shotgun (WGS) entry which is preliminary data.</text>
</comment>
<sequence length="441" mass="49265">MVPSGKFYLLLVLGVAIAISLASLFSVTIGILGALLFDAILLLLMAIDNWRERGNMVEITRQPLGRLSIGRDNPVTLSIKSKNRKALIQIRDFYPIEFGVSHPKLQTSLPKNSSQEITYTVHPTYRGEYAWGDIQVRQLGAWGLAWSNKKIPQSFKVAVYPDLLGLRQLSIKLTLQNTGTMRQARRMGIGTEFAELREYRMGDDPRFVDWKATARRLGATPSASLQVRVLEPEQEQTLIILLDRGRLMTANVQGLKRFDWGLNATLSLALAGIHRGDRVGVAVFDREIVTWIPPERGQNQLAKLIDRLTPIQPVLLEPDYLGACTSLVNQQTRRALVVLITDIIDVTASAELLAALGRLAPRYLPFCVTLRDPQVDKQAHSFTKDLDGAYSRAVALDLISQRQVAFAQLKQKGVLVLDAPANQISEQIVDRYLQLKARNQL</sequence>
<dbReference type="EMBL" id="JBHFNS010000010">
    <property type="protein sequence ID" value="MFB2933712.1"/>
    <property type="molecule type" value="Genomic_DNA"/>
</dbReference>
<dbReference type="PANTHER" id="PTHR33608">
    <property type="entry name" value="BLL2464 PROTEIN"/>
    <property type="match status" value="1"/>
</dbReference>
<keyword evidence="1" id="KW-0472">Membrane</keyword>
<organism evidence="3 4">
    <name type="scientific">Floridaenema fluviatile BLCC-F154</name>
    <dbReference type="NCBI Taxonomy" id="3153640"/>
    <lineage>
        <taxon>Bacteria</taxon>
        <taxon>Bacillati</taxon>
        <taxon>Cyanobacteriota</taxon>
        <taxon>Cyanophyceae</taxon>
        <taxon>Oscillatoriophycideae</taxon>
        <taxon>Aerosakkonematales</taxon>
        <taxon>Aerosakkonemataceae</taxon>
        <taxon>Floridanema</taxon>
        <taxon>Floridanema fluviatile</taxon>
    </lineage>
</organism>
<name>A0ABV4Y4G3_9CYAN</name>
<evidence type="ECO:0000256" key="1">
    <source>
        <dbReference type="SAM" id="Phobius"/>
    </source>
</evidence>
<dbReference type="RefSeq" id="WP_413255248.1">
    <property type="nucleotide sequence ID" value="NZ_JBHFNS010000010.1"/>
</dbReference>
<reference evidence="3 4" key="1">
    <citation type="submission" date="2024-09" db="EMBL/GenBank/DDBJ databases">
        <title>Floridaenema gen nov. (Aerosakkonemataceae, Aerosakkonematales ord. nov., Cyanobacteria) from benthic tropical and subtropical fresh waters, with the description of four new species.</title>
        <authorList>
            <person name="Moretto J.A."/>
            <person name="Berthold D.E."/>
            <person name="Lefler F.W."/>
            <person name="Huang I.-S."/>
            <person name="Laughinghouse H. IV."/>
        </authorList>
    </citation>
    <scope>NUCLEOTIDE SEQUENCE [LARGE SCALE GENOMIC DNA]</scope>
    <source>
        <strain evidence="3 4">BLCC-F154</strain>
    </source>
</reference>
<dbReference type="PANTHER" id="PTHR33608:SF3">
    <property type="entry name" value="SLR2013 PROTEIN"/>
    <property type="match status" value="1"/>
</dbReference>
<keyword evidence="4" id="KW-1185">Reference proteome</keyword>
<dbReference type="SUPFAM" id="SSF53300">
    <property type="entry name" value="vWA-like"/>
    <property type="match status" value="1"/>
</dbReference>
<dbReference type="InterPro" id="IPR036465">
    <property type="entry name" value="vWFA_dom_sf"/>
</dbReference>
<keyword evidence="1" id="KW-0812">Transmembrane</keyword>
<protein>
    <submittedName>
        <fullName evidence="3">DUF58 domain-containing protein</fullName>
    </submittedName>
</protein>
<feature type="transmembrane region" description="Helical" evidence="1">
    <location>
        <begin position="7"/>
        <end position="25"/>
    </location>
</feature>
<proteinExistence type="predicted"/>
<accession>A0ABV4Y4G3</accession>
<feature type="domain" description="DUF58" evidence="2">
    <location>
        <begin position="195"/>
        <end position="374"/>
    </location>
</feature>